<dbReference type="InterPro" id="IPR025510">
    <property type="entry name" value="DUF4397"/>
</dbReference>
<evidence type="ECO:0000313" key="3">
    <source>
        <dbReference type="Proteomes" id="UP001163266"/>
    </source>
</evidence>
<proteinExistence type="predicted"/>
<organism evidence="2 3">
    <name type="scientific">Caldimonas aquatica</name>
    <dbReference type="NCBI Taxonomy" id="376175"/>
    <lineage>
        <taxon>Bacteria</taxon>
        <taxon>Pseudomonadati</taxon>
        <taxon>Pseudomonadota</taxon>
        <taxon>Betaproteobacteria</taxon>
        <taxon>Burkholderiales</taxon>
        <taxon>Sphaerotilaceae</taxon>
        <taxon>Caldimonas</taxon>
    </lineage>
</organism>
<dbReference type="RefSeq" id="WP_264892327.1">
    <property type="nucleotide sequence ID" value="NZ_CP110257.1"/>
</dbReference>
<evidence type="ECO:0000259" key="1">
    <source>
        <dbReference type="Pfam" id="PF14344"/>
    </source>
</evidence>
<gene>
    <name evidence="2" type="ORF">OMP39_13780</name>
</gene>
<sequence>MSRPPLSVQPLSPRDARRRRLVLAALGLPALAGLAGCGGGHDDRPADPLLRFVNGTRDVTLASFYVDDLFATSLNLGGIGSIYGELSRATHTVSVRQGGNELERVQLAFFGDSATTILAYGSTAPGGDVRFWVVAEDSARPAPGQVRLRAFHAAVHRPQPLAVHVGAAGAPLGTPTFTLDAYETRSGFVEVPAGTYRVRVTPAGAPDDLLLDYPAALLPADTVWHLAVVPRAAGSDRVNIAAIRERGDGQTWTA</sequence>
<dbReference type="EMBL" id="CP110257">
    <property type="protein sequence ID" value="UZD54711.1"/>
    <property type="molecule type" value="Genomic_DNA"/>
</dbReference>
<reference evidence="2" key="1">
    <citation type="submission" date="2022-10" db="EMBL/GenBank/DDBJ databases">
        <title>Complete genome sequence of Schlegelella aquatica LMG 23380.</title>
        <authorList>
            <person name="Musilova J."/>
            <person name="Kourilova X."/>
            <person name="Bezdicek M."/>
            <person name="Hermankova K."/>
            <person name="Obruca S."/>
            <person name="Sedlar K."/>
        </authorList>
    </citation>
    <scope>NUCLEOTIDE SEQUENCE</scope>
    <source>
        <strain evidence="2">LMG 23380</strain>
    </source>
</reference>
<evidence type="ECO:0000313" key="2">
    <source>
        <dbReference type="EMBL" id="UZD54711.1"/>
    </source>
</evidence>
<name>A0ABY6MRT1_9BURK</name>
<dbReference type="Proteomes" id="UP001163266">
    <property type="component" value="Chromosome"/>
</dbReference>
<feature type="domain" description="DUF4397" evidence="1">
    <location>
        <begin position="49"/>
        <end position="158"/>
    </location>
</feature>
<keyword evidence="3" id="KW-1185">Reference proteome</keyword>
<dbReference type="Pfam" id="PF14344">
    <property type="entry name" value="DUF4397"/>
    <property type="match status" value="1"/>
</dbReference>
<protein>
    <submittedName>
        <fullName evidence="2">DUF4397 domain-containing protein</fullName>
    </submittedName>
</protein>
<accession>A0ABY6MRT1</accession>